<dbReference type="SMART" id="SM01040">
    <property type="entry name" value="Bro-N"/>
    <property type="match status" value="1"/>
</dbReference>
<dbReference type="PROSITE" id="PS51750">
    <property type="entry name" value="BRO_N"/>
    <property type="match status" value="1"/>
</dbReference>
<dbReference type="AlphaFoldDB" id="A0A100HNL4"/>
<evidence type="ECO:0000313" key="3">
    <source>
        <dbReference type="EMBL" id="GAQ23992.1"/>
    </source>
</evidence>
<dbReference type="OrthoDB" id="72472at2"/>
<dbReference type="PANTHER" id="PTHR36180">
    <property type="entry name" value="DNA-BINDING PROTEIN-RELATED-RELATED"/>
    <property type="match status" value="1"/>
</dbReference>
<gene>
    <name evidence="3" type="ORF">DEIGR_400125</name>
</gene>
<dbReference type="Pfam" id="PF03374">
    <property type="entry name" value="ANT"/>
    <property type="match status" value="1"/>
</dbReference>
<dbReference type="InterPro" id="IPR005039">
    <property type="entry name" value="Ant_C"/>
</dbReference>
<sequence>MTDPLQTFTFGLFDLRLHLRDGQPWFLLGDVCRALNLSNPSMVAQRLQPHQRSKLSLGRQGDALIINESGLYRVVMRSDSPQAEPFQVWVTEDVLPSIRQTGQYAVTPSQEIDPLTFAERYVEAEKARRALLEENAILAPQAQQFQALMSADGTYSMDAAAKILGSGEKRLFQLLRDRQILMDRNRSGPENHNIPYQQYLEREYFRVTTSAAPDGKHISRTTRVTPKGLAWLERQMRSQRLLPAPPPQGTPVGARALPGADR</sequence>
<dbReference type="GO" id="GO:0003677">
    <property type="term" value="F:DNA binding"/>
    <property type="evidence" value="ECO:0007669"/>
    <property type="project" value="InterPro"/>
</dbReference>
<name>A0A100HNL4_9DEIO</name>
<dbReference type="Pfam" id="PF02498">
    <property type="entry name" value="Bro-N"/>
    <property type="match status" value="1"/>
</dbReference>
<dbReference type="RefSeq" id="WP_058980219.1">
    <property type="nucleotide sequence ID" value="NZ_BCMS01000006.1"/>
</dbReference>
<evidence type="ECO:0000256" key="1">
    <source>
        <dbReference type="SAM" id="MobiDB-lite"/>
    </source>
</evidence>
<dbReference type="PANTHER" id="PTHR36180:SF2">
    <property type="entry name" value="BRO FAMILY PROTEIN"/>
    <property type="match status" value="1"/>
</dbReference>
<evidence type="ECO:0000259" key="2">
    <source>
        <dbReference type="PROSITE" id="PS51750"/>
    </source>
</evidence>
<protein>
    <submittedName>
        <fullName evidence="3">Prophage antirepressor</fullName>
    </submittedName>
</protein>
<feature type="domain" description="Bro-N" evidence="2">
    <location>
        <begin position="2"/>
        <end position="102"/>
    </location>
</feature>
<accession>A0A100HNL4</accession>
<proteinExistence type="predicted"/>
<organism evidence="3 4">
    <name type="scientific">Deinococcus grandis</name>
    <dbReference type="NCBI Taxonomy" id="57498"/>
    <lineage>
        <taxon>Bacteria</taxon>
        <taxon>Thermotogati</taxon>
        <taxon>Deinococcota</taxon>
        <taxon>Deinococci</taxon>
        <taxon>Deinococcales</taxon>
        <taxon>Deinococcaceae</taxon>
        <taxon>Deinococcus</taxon>
    </lineage>
</organism>
<evidence type="ECO:0000313" key="4">
    <source>
        <dbReference type="Proteomes" id="UP000056209"/>
    </source>
</evidence>
<comment type="caution">
    <text evidence="3">The sequence shown here is derived from an EMBL/GenBank/DDBJ whole genome shotgun (WGS) entry which is preliminary data.</text>
</comment>
<dbReference type="InterPro" id="IPR003497">
    <property type="entry name" value="BRO_N_domain"/>
</dbReference>
<keyword evidence="4" id="KW-1185">Reference proteome</keyword>
<dbReference type="EMBL" id="BCMS01000006">
    <property type="protein sequence ID" value="GAQ23992.1"/>
    <property type="molecule type" value="Genomic_DNA"/>
</dbReference>
<reference evidence="4" key="1">
    <citation type="submission" date="2015-11" db="EMBL/GenBank/DDBJ databases">
        <title>Draft Genome Sequence of the Radioresistant Bacterium Deinococcus grandis, Isolated from Freshwater Fish in Japan.</title>
        <authorList>
            <person name="Satoh K."/>
            <person name="Onodera T."/>
            <person name="Omoso K."/>
            <person name="Takeda-Yano K."/>
            <person name="Katayama T."/>
            <person name="Oono Y."/>
            <person name="Narumi I."/>
        </authorList>
    </citation>
    <scope>NUCLEOTIDE SEQUENCE [LARGE SCALE GENOMIC DNA]</scope>
    <source>
        <strain evidence="4">ATCC 43672</strain>
    </source>
</reference>
<feature type="region of interest" description="Disordered" evidence="1">
    <location>
        <begin position="240"/>
        <end position="262"/>
    </location>
</feature>
<dbReference type="Proteomes" id="UP000056209">
    <property type="component" value="Unassembled WGS sequence"/>
</dbReference>